<accession>A0A9D4S7B9</accession>
<evidence type="ECO:0000256" key="1">
    <source>
        <dbReference type="SAM" id="MobiDB-lite"/>
    </source>
</evidence>
<evidence type="ECO:0000313" key="2">
    <source>
        <dbReference type="EMBL" id="KAH3893295.1"/>
    </source>
</evidence>
<reference evidence="2" key="2">
    <citation type="submission" date="2020-11" db="EMBL/GenBank/DDBJ databases">
        <authorList>
            <person name="McCartney M.A."/>
            <person name="Auch B."/>
            <person name="Kono T."/>
            <person name="Mallez S."/>
            <person name="Becker A."/>
            <person name="Gohl D.M."/>
            <person name="Silverstein K.A.T."/>
            <person name="Koren S."/>
            <person name="Bechman K.B."/>
            <person name="Herman A."/>
            <person name="Abrahante J.E."/>
            <person name="Garbe J."/>
        </authorList>
    </citation>
    <scope>NUCLEOTIDE SEQUENCE</scope>
    <source>
        <strain evidence="2">Duluth1</strain>
        <tissue evidence="2">Whole animal</tissue>
    </source>
</reference>
<feature type="compositionally biased region" description="Polar residues" evidence="1">
    <location>
        <begin position="55"/>
        <end position="64"/>
    </location>
</feature>
<dbReference type="Proteomes" id="UP000828390">
    <property type="component" value="Unassembled WGS sequence"/>
</dbReference>
<organism evidence="2 3">
    <name type="scientific">Dreissena polymorpha</name>
    <name type="common">Zebra mussel</name>
    <name type="synonym">Mytilus polymorpha</name>
    <dbReference type="NCBI Taxonomy" id="45954"/>
    <lineage>
        <taxon>Eukaryota</taxon>
        <taxon>Metazoa</taxon>
        <taxon>Spiralia</taxon>
        <taxon>Lophotrochozoa</taxon>
        <taxon>Mollusca</taxon>
        <taxon>Bivalvia</taxon>
        <taxon>Autobranchia</taxon>
        <taxon>Heteroconchia</taxon>
        <taxon>Euheterodonta</taxon>
        <taxon>Imparidentia</taxon>
        <taxon>Neoheterodontei</taxon>
        <taxon>Myida</taxon>
        <taxon>Dreissenoidea</taxon>
        <taxon>Dreissenidae</taxon>
        <taxon>Dreissena</taxon>
    </lineage>
</organism>
<gene>
    <name evidence="2" type="ORF">DPMN_017441</name>
</gene>
<feature type="compositionally biased region" description="Basic and acidic residues" evidence="1">
    <location>
        <begin position="114"/>
        <end position="130"/>
    </location>
</feature>
<proteinExistence type="predicted"/>
<feature type="region of interest" description="Disordered" evidence="1">
    <location>
        <begin position="55"/>
        <end position="183"/>
    </location>
</feature>
<feature type="compositionally biased region" description="Polar residues" evidence="1">
    <location>
        <begin position="131"/>
        <end position="142"/>
    </location>
</feature>
<sequence length="245" mass="27795">MVWKILNEIDENTAKLKVPYFTNEITKRTKTIAIKISENKSQGLTNFDEIISSSDMETGTSIQKQDMDDKVTSEAQHGEIPQQTHLTSQISVENQTETSEQLNKATELVNKPAETSEPKSETTVPDEKQSDTSQNKTAVPKTSDQHDDSSEEQNEPNPSAKPKTKKSGNSKQPKEEESSSQTSIENYEKYEYYKTLLEDKELSRKVLAKLIDTFCPKIPVIGKVCRYFLKKIFKQVNIEKVAIKE</sequence>
<keyword evidence="3" id="KW-1185">Reference proteome</keyword>
<evidence type="ECO:0000313" key="3">
    <source>
        <dbReference type="Proteomes" id="UP000828390"/>
    </source>
</evidence>
<name>A0A9D4S7B9_DREPO</name>
<protein>
    <submittedName>
        <fullName evidence="2">Uncharacterized protein</fullName>
    </submittedName>
</protein>
<comment type="caution">
    <text evidence="2">The sequence shown here is derived from an EMBL/GenBank/DDBJ whole genome shotgun (WGS) entry which is preliminary data.</text>
</comment>
<dbReference type="AlphaFoldDB" id="A0A9D4S7B9"/>
<dbReference type="EMBL" id="JAIWYP010000001">
    <property type="protein sequence ID" value="KAH3893295.1"/>
    <property type="molecule type" value="Genomic_DNA"/>
</dbReference>
<reference evidence="2" key="1">
    <citation type="journal article" date="2019" name="bioRxiv">
        <title>The Genome of the Zebra Mussel, Dreissena polymorpha: A Resource for Invasive Species Research.</title>
        <authorList>
            <person name="McCartney M.A."/>
            <person name="Auch B."/>
            <person name="Kono T."/>
            <person name="Mallez S."/>
            <person name="Zhang Y."/>
            <person name="Obille A."/>
            <person name="Becker A."/>
            <person name="Abrahante J.E."/>
            <person name="Garbe J."/>
            <person name="Badalamenti J.P."/>
            <person name="Herman A."/>
            <person name="Mangelson H."/>
            <person name="Liachko I."/>
            <person name="Sullivan S."/>
            <person name="Sone E.D."/>
            <person name="Koren S."/>
            <person name="Silverstein K.A.T."/>
            <person name="Beckman K.B."/>
            <person name="Gohl D.M."/>
        </authorList>
    </citation>
    <scope>NUCLEOTIDE SEQUENCE</scope>
    <source>
        <strain evidence="2">Duluth1</strain>
        <tissue evidence="2">Whole animal</tissue>
    </source>
</reference>
<feature type="compositionally biased region" description="Polar residues" evidence="1">
    <location>
        <begin position="81"/>
        <end position="104"/>
    </location>
</feature>